<proteinExistence type="predicted"/>
<dbReference type="Proteomes" id="UP001562425">
    <property type="component" value="Unassembled WGS sequence"/>
</dbReference>
<dbReference type="AlphaFoldDB" id="A0ABD1DSU7"/>
<sequence length="145" mass="16721">MAPAKLNYRISLSTFFAKPTRVTCCGSNWLPLTPKSIGIHGWSQKLKGLLLRHENLCQYLDVVRGKHERTIIVQEYAGSPLTEIFLGKNNKQETLLRVVFQRPQARELLQDGALDFLREERFCEVDRQGMTLLEKHCGLAEIYYL</sequence>
<dbReference type="EMBL" id="JBEHCU010002622">
    <property type="protein sequence ID" value="KAL1402661.1"/>
    <property type="molecule type" value="Genomic_DNA"/>
</dbReference>
<name>A0ABD1DSU7_CULPP</name>
<evidence type="ECO:0000313" key="2">
    <source>
        <dbReference type="Proteomes" id="UP001562425"/>
    </source>
</evidence>
<keyword evidence="2" id="KW-1185">Reference proteome</keyword>
<evidence type="ECO:0000313" key="1">
    <source>
        <dbReference type="EMBL" id="KAL1402661.1"/>
    </source>
</evidence>
<accession>A0ABD1DSU7</accession>
<gene>
    <name evidence="1" type="ORF">pipiens_019678</name>
</gene>
<protein>
    <submittedName>
        <fullName evidence="1">Uncharacterized protein</fullName>
    </submittedName>
</protein>
<comment type="caution">
    <text evidence="1">The sequence shown here is derived from an EMBL/GenBank/DDBJ whole genome shotgun (WGS) entry which is preliminary data.</text>
</comment>
<organism evidence="1 2">
    <name type="scientific">Culex pipiens pipiens</name>
    <name type="common">Northern house mosquito</name>
    <dbReference type="NCBI Taxonomy" id="38569"/>
    <lineage>
        <taxon>Eukaryota</taxon>
        <taxon>Metazoa</taxon>
        <taxon>Ecdysozoa</taxon>
        <taxon>Arthropoda</taxon>
        <taxon>Hexapoda</taxon>
        <taxon>Insecta</taxon>
        <taxon>Pterygota</taxon>
        <taxon>Neoptera</taxon>
        <taxon>Endopterygota</taxon>
        <taxon>Diptera</taxon>
        <taxon>Nematocera</taxon>
        <taxon>Culicoidea</taxon>
        <taxon>Culicidae</taxon>
        <taxon>Culicinae</taxon>
        <taxon>Culicini</taxon>
        <taxon>Culex</taxon>
        <taxon>Culex</taxon>
    </lineage>
</organism>
<reference evidence="1 2" key="1">
    <citation type="submission" date="2024-05" db="EMBL/GenBank/DDBJ databases">
        <title>Culex pipiens pipiens assembly and annotation.</title>
        <authorList>
            <person name="Alout H."/>
            <person name="Durand T."/>
        </authorList>
    </citation>
    <scope>NUCLEOTIDE SEQUENCE [LARGE SCALE GENOMIC DNA]</scope>
    <source>
        <strain evidence="1">HA-2024</strain>
        <tissue evidence="1">Whole body</tissue>
    </source>
</reference>